<proteinExistence type="predicted"/>
<protein>
    <submittedName>
        <fullName evidence="3">NHLP leader peptide family RiPP</fullName>
    </submittedName>
</protein>
<dbReference type="Pfam" id="PF02979">
    <property type="entry name" value="NHase_alpha"/>
    <property type="match status" value="1"/>
</dbReference>
<evidence type="ECO:0000256" key="1">
    <source>
        <dbReference type="ARBA" id="ARBA00022723"/>
    </source>
</evidence>
<keyword evidence="1" id="KW-0479">Metal-binding</keyword>
<dbReference type="InterPro" id="IPR022513">
    <property type="entry name" value="TOMM_pelo"/>
</dbReference>
<dbReference type="InterPro" id="IPR036648">
    <property type="entry name" value="CN_Hdrase_a/SCN_Hdrase_g_sf"/>
</dbReference>
<dbReference type="EMBL" id="CP130144">
    <property type="protein sequence ID" value="WNZ43916.1"/>
    <property type="molecule type" value="Genomic_DNA"/>
</dbReference>
<accession>A0AA97AU54</accession>
<sequence>MSTDPNSGRMSEIEAQLISQAMQDAGFRDRLLTNPKTVLAEQGLNIPDTVQIQVMQETTTQFYLVLPASESTPPPDGSAISEQELEAIAGGVDTTNTSWTGCASGRSGCIVSTNCQARDYPGTW</sequence>
<dbReference type="GO" id="GO:0003824">
    <property type="term" value="F:catalytic activity"/>
    <property type="evidence" value="ECO:0007669"/>
    <property type="project" value="InterPro"/>
</dbReference>
<gene>
    <name evidence="3" type="ORF">Q2T42_18945</name>
</gene>
<reference evidence="3" key="1">
    <citation type="journal article" date="2023" name="Plants (Basel)">
        <title>Genomic Analysis of Leptolyngbya boryana CZ1 Reveals Efficient Carbon Fixation Modules.</title>
        <authorList>
            <person name="Bai X."/>
            <person name="Wang H."/>
            <person name="Cheng W."/>
            <person name="Wang J."/>
            <person name="Ma M."/>
            <person name="Hu H."/>
            <person name="Song Z."/>
            <person name="Ma H."/>
            <person name="Fan Y."/>
            <person name="Du C."/>
            <person name="Xu J."/>
        </authorList>
    </citation>
    <scope>NUCLEOTIDE SEQUENCE</scope>
    <source>
        <strain evidence="3">CZ1</strain>
    </source>
</reference>
<dbReference type="NCBIfam" id="TIGR03793">
    <property type="entry name" value="leader_NHLP"/>
    <property type="match status" value="1"/>
</dbReference>
<evidence type="ECO:0000259" key="2">
    <source>
        <dbReference type="Pfam" id="PF02979"/>
    </source>
</evidence>
<organism evidence="3">
    <name type="scientific">Leptolyngbya boryana CZ1</name>
    <dbReference type="NCBI Taxonomy" id="3060204"/>
    <lineage>
        <taxon>Bacteria</taxon>
        <taxon>Bacillati</taxon>
        <taxon>Cyanobacteriota</taxon>
        <taxon>Cyanophyceae</taxon>
        <taxon>Leptolyngbyales</taxon>
        <taxon>Leptolyngbyaceae</taxon>
        <taxon>Leptolyngbya group</taxon>
        <taxon>Leptolyngbya</taxon>
    </lineage>
</organism>
<feature type="domain" description="Nitrile hydratase alpha/Thiocyanate hydrolase gamma" evidence="2">
    <location>
        <begin position="23"/>
        <end position="88"/>
    </location>
</feature>
<reference evidence="3" key="2">
    <citation type="submission" date="2023-07" db="EMBL/GenBank/DDBJ databases">
        <authorList>
            <person name="Bai X.-H."/>
            <person name="Wang H.-H."/>
            <person name="Wang J."/>
            <person name="Ma M.-Y."/>
            <person name="Hu H.-H."/>
            <person name="Song Z.-L."/>
            <person name="Ma H.-G."/>
            <person name="Fan Y."/>
            <person name="Du C.-Y."/>
            <person name="Xu J.-C."/>
        </authorList>
    </citation>
    <scope>NUCLEOTIDE SEQUENCE</scope>
    <source>
        <strain evidence="3">CZ1</strain>
    </source>
</reference>
<dbReference type="SUPFAM" id="SSF56209">
    <property type="entry name" value="Nitrile hydratase alpha chain"/>
    <property type="match status" value="1"/>
</dbReference>
<dbReference type="GO" id="GO:0046914">
    <property type="term" value="F:transition metal ion binding"/>
    <property type="evidence" value="ECO:0007669"/>
    <property type="project" value="InterPro"/>
</dbReference>
<dbReference type="Gene3D" id="3.90.330.10">
    <property type="entry name" value="Nitrile hydratase alpha /Thiocyanate hydrolase gamma"/>
    <property type="match status" value="1"/>
</dbReference>
<dbReference type="InterPro" id="IPR004232">
    <property type="entry name" value="CN_Hdrtase_a/SCN_Hdrlase_g"/>
</dbReference>
<dbReference type="RefSeq" id="WP_316426096.1">
    <property type="nucleotide sequence ID" value="NZ_CP130144.1"/>
</dbReference>
<evidence type="ECO:0000313" key="3">
    <source>
        <dbReference type="EMBL" id="WNZ43916.1"/>
    </source>
</evidence>
<dbReference type="AlphaFoldDB" id="A0AA97AU54"/>
<name>A0AA97AU54_LEPBY</name>